<keyword evidence="1" id="KW-0175">Coiled coil</keyword>
<dbReference type="PANTHER" id="PTHR15503:SF22">
    <property type="entry name" value="TRANSPOSON TY3-I GAG POLYPROTEIN"/>
    <property type="match status" value="1"/>
</dbReference>
<feature type="domain" description="Retrotransposon gag" evidence="3">
    <location>
        <begin position="143"/>
        <end position="228"/>
    </location>
</feature>
<dbReference type="GO" id="GO:0006508">
    <property type="term" value="P:proteolysis"/>
    <property type="evidence" value="ECO:0007669"/>
    <property type="project" value="InterPro"/>
</dbReference>
<dbReference type="SUPFAM" id="SSF50630">
    <property type="entry name" value="Acid proteases"/>
    <property type="match status" value="1"/>
</dbReference>
<feature type="region of interest" description="Disordered" evidence="2">
    <location>
        <begin position="45"/>
        <end position="99"/>
    </location>
</feature>
<evidence type="ECO:0000313" key="4">
    <source>
        <dbReference type="EMBL" id="CAH9052067.1"/>
    </source>
</evidence>
<feature type="compositionally biased region" description="Polar residues" evidence="2">
    <location>
        <begin position="295"/>
        <end position="314"/>
    </location>
</feature>
<dbReference type="CDD" id="cd00303">
    <property type="entry name" value="retropepsin_like"/>
    <property type="match status" value="1"/>
</dbReference>
<dbReference type="Gene3D" id="2.40.70.10">
    <property type="entry name" value="Acid Proteases"/>
    <property type="match status" value="1"/>
</dbReference>
<evidence type="ECO:0000259" key="3">
    <source>
        <dbReference type="Pfam" id="PF03732"/>
    </source>
</evidence>
<gene>
    <name evidence="4" type="ORF">CEURO_LOCUS283</name>
</gene>
<name>A0A9P0VR27_CUSEU</name>
<dbReference type="PROSITE" id="PS00141">
    <property type="entry name" value="ASP_PROTEASE"/>
    <property type="match status" value="1"/>
</dbReference>
<dbReference type="GO" id="GO:0004190">
    <property type="term" value="F:aspartic-type endopeptidase activity"/>
    <property type="evidence" value="ECO:0007669"/>
    <property type="project" value="InterPro"/>
</dbReference>
<protein>
    <recommendedName>
        <fullName evidence="3">Retrotransposon gag domain-containing protein</fullName>
    </recommendedName>
</protein>
<dbReference type="InterPro" id="IPR032567">
    <property type="entry name" value="RTL1-rel"/>
</dbReference>
<dbReference type="Pfam" id="PF08284">
    <property type="entry name" value="RVP_2"/>
    <property type="match status" value="1"/>
</dbReference>
<dbReference type="Pfam" id="PF03732">
    <property type="entry name" value="Retrotrans_gag"/>
    <property type="match status" value="1"/>
</dbReference>
<evidence type="ECO:0000256" key="1">
    <source>
        <dbReference type="SAM" id="Coils"/>
    </source>
</evidence>
<evidence type="ECO:0000256" key="2">
    <source>
        <dbReference type="SAM" id="MobiDB-lite"/>
    </source>
</evidence>
<dbReference type="InterPro" id="IPR005162">
    <property type="entry name" value="Retrotrans_gag_dom"/>
</dbReference>
<dbReference type="EMBL" id="CAMAPE010000002">
    <property type="protein sequence ID" value="CAH9052067.1"/>
    <property type="molecule type" value="Genomic_DNA"/>
</dbReference>
<proteinExistence type="predicted"/>
<keyword evidence="5" id="KW-1185">Reference proteome</keyword>
<feature type="compositionally biased region" description="Basic residues" evidence="2">
    <location>
        <begin position="54"/>
        <end position="78"/>
    </location>
</feature>
<reference evidence="4" key="1">
    <citation type="submission" date="2022-07" db="EMBL/GenBank/DDBJ databases">
        <authorList>
            <person name="Macas J."/>
            <person name="Novak P."/>
            <person name="Neumann P."/>
        </authorList>
    </citation>
    <scope>NUCLEOTIDE SEQUENCE</scope>
</reference>
<dbReference type="PANTHER" id="PTHR15503">
    <property type="entry name" value="LDOC1 RELATED"/>
    <property type="match status" value="1"/>
</dbReference>
<dbReference type="InterPro" id="IPR021109">
    <property type="entry name" value="Peptidase_aspartic_dom_sf"/>
</dbReference>
<organism evidence="4 5">
    <name type="scientific">Cuscuta europaea</name>
    <name type="common">European dodder</name>
    <dbReference type="NCBI Taxonomy" id="41803"/>
    <lineage>
        <taxon>Eukaryota</taxon>
        <taxon>Viridiplantae</taxon>
        <taxon>Streptophyta</taxon>
        <taxon>Embryophyta</taxon>
        <taxon>Tracheophyta</taxon>
        <taxon>Spermatophyta</taxon>
        <taxon>Magnoliopsida</taxon>
        <taxon>eudicotyledons</taxon>
        <taxon>Gunneridae</taxon>
        <taxon>Pentapetalae</taxon>
        <taxon>asterids</taxon>
        <taxon>lamiids</taxon>
        <taxon>Solanales</taxon>
        <taxon>Convolvulaceae</taxon>
        <taxon>Cuscuteae</taxon>
        <taxon>Cuscuta</taxon>
        <taxon>Cuscuta subgen. Cuscuta</taxon>
    </lineage>
</organism>
<accession>A0A9P0VR27</accession>
<feature type="compositionally biased region" description="Basic and acidic residues" evidence="2">
    <location>
        <begin position="318"/>
        <end position="328"/>
    </location>
</feature>
<dbReference type="InterPro" id="IPR001969">
    <property type="entry name" value="Aspartic_peptidase_AS"/>
</dbReference>
<dbReference type="Proteomes" id="UP001152484">
    <property type="component" value="Unassembled WGS sequence"/>
</dbReference>
<dbReference type="AlphaFoldDB" id="A0A9P0VR27"/>
<feature type="region of interest" description="Disordered" evidence="2">
    <location>
        <begin position="270"/>
        <end position="328"/>
    </location>
</feature>
<comment type="caution">
    <text evidence="4">The sequence shown here is derived from an EMBL/GenBank/DDBJ whole genome shotgun (WGS) entry which is preliminary data.</text>
</comment>
<feature type="coiled-coil region" evidence="1">
    <location>
        <begin position="5"/>
        <end position="32"/>
    </location>
</feature>
<evidence type="ECO:0000313" key="5">
    <source>
        <dbReference type="Proteomes" id="UP001152484"/>
    </source>
</evidence>
<dbReference type="OrthoDB" id="1719340at2759"/>
<sequence>MVKTRSKMEQRMEAFEREMRATIANLTVAMNEQIQNSIATSMAAYQNRRDPSRGRSRSPHHRSPHHRRSRSPHHHLSRSPHSPEYSRGNSVHSPIPTRRVHTGRKVDLPLFNGVGAYNWLVRMERYFRLNKTEEEDKVEVSMVAMDDRALNWFQWWEQQAEEITWENLKDAVIRRFQPDLLQNPYGAMLSLKQTGTVEDYRDEFEKVIATQKNIDRGMLRGIFINGLKDEIKAELKLFNGKSLAATMDRAQAIEKKNDAIYTKGKTTEKLEGRDKGSMNYRQPVWGEGYKPKAGSSGSQTGGIKNSGQQGTQPWFTPDGKRETEINFPDIRRVGPQLTQEEYQDRSRKGLCFKCGERWGRGHSCKMKNYKLILVEDSDGEEEIVNPEGVIPEEEKITMEFKSMQLSFMNQDGKPSTRAFRVQGILKWAKGEKLVDVLIDSGASHNFISQKVVEQLTLPYQTVAGYQVQLGNGDRVFNKGRCEKLILSLRGAVIQQDFYMLELEGADLVLGMDWLTGLGDVEINFQKQSIKWHHLGISQSIQGDPKSNSMEVSLKTTSQTVQENGVGYLIYWEGRKWDGEGIQLKDSKLEGIEGKRKIDYTVEVDMGVRIRVQTGLFLDPFRAATPHSRTALEPLHEEVGYKEEASSVIPGNFYTQFLPLLAVENVMMKVKEMKLPEQKTKRYWEGRGSRMKRKFKIKVVSYYPP</sequence>